<gene>
    <name evidence="2" type="ORF">OBRU01_23721</name>
</gene>
<organism evidence="2 3">
    <name type="scientific">Operophtera brumata</name>
    <name type="common">Winter moth</name>
    <name type="synonym">Phalaena brumata</name>
    <dbReference type="NCBI Taxonomy" id="104452"/>
    <lineage>
        <taxon>Eukaryota</taxon>
        <taxon>Metazoa</taxon>
        <taxon>Ecdysozoa</taxon>
        <taxon>Arthropoda</taxon>
        <taxon>Hexapoda</taxon>
        <taxon>Insecta</taxon>
        <taxon>Pterygota</taxon>
        <taxon>Neoptera</taxon>
        <taxon>Endopterygota</taxon>
        <taxon>Lepidoptera</taxon>
        <taxon>Glossata</taxon>
        <taxon>Ditrysia</taxon>
        <taxon>Geometroidea</taxon>
        <taxon>Geometridae</taxon>
        <taxon>Larentiinae</taxon>
        <taxon>Operophtera</taxon>
    </lineage>
</organism>
<feature type="compositionally biased region" description="Polar residues" evidence="1">
    <location>
        <begin position="1"/>
        <end position="12"/>
    </location>
</feature>
<keyword evidence="3" id="KW-1185">Reference proteome</keyword>
<accession>A0A0L7KNT0</accession>
<feature type="non-terminal residue" evidence="2">
    <location>
        <position position="1"/>
    </location>
</feature>
<proteinExistence type="predicted"/>
<evidence type="ECO:0000313" key="2">
    <source>
        <dbReference type="EMBL" id="KOB64755.1"/>
    </source>
</evidence>
<dbReference type="Proteomes" id="UP000037510">
    <property type="component" value="Unassembled WGS sequence"/>
</dbReference>
<evidence type="ECO:0000313" key="3">
    <source>
        <dbReference type="Proteomes" id="UP000037510"/>
    </source>
</evidence>
<comment type="caution">
    <text evidence="2">The sequence shown here is derived from an EMBL/GenBank/DDBJ whole genome shotgun (WGS) entry which is preliminary data.</text>
</comment>
<name>A0A0L7KNT0_OPEBR</name>
<reference evidence="2 3" key="1">
    <citation type="journal article" date="2015" name="Genome Biol. Evol.">
        <title>The genome of winter moth (Operophtera brumata) provides a genomic perspective on sexual dimorphism and phenology.</title>
        <authorList>
            <person name="Derks M.F."/>
            <person name="Smit S."/>
            <person name="Salis L."/>
            <person name="Schijlen E."/>
            <person name="Bossers A."/>
            <person name="Mateman C."/>
            <person name="Pijl A.S."/>
            <person name="de Ridder D."/>
            <person name="Groenen M.A."/>
            <person name="Visser M.E."/>
            <person name="Megens H.J."/>
        </authorList>
    </citation>
    <scope>NUCLEOTIDE SEQUENCE [LARGE SCALE GENOMIC DNA]</scope>
    <source>
        <strain evidence="2">WM2013NL</strain>
        <tissue evidence="2">Head and thorax</tissue>
    </source>
</reference>
<dbReference type="EMBL" id="JTDY01008078">
    <property type="protein sequence ID" value="KOB64755.1"/>
    <property type="molecule type" value="Genomic_DNA"/>
</dbReference>
<sequence>SISLSSPVTCTTPKEDVGGAPVPANVAALPEEHRSSLLGRRASGSERASWAGVSTWQTCTGGQSDLGAVVPVLFLNSGLGTPLLPHTLECADFKAALEAAEDESDKALLNKCQDSATRSLRRMHLSERNIIRASIRGRPVAAGGGAAEEEYTAGVRAALGERLDGLLDALVADHHAPPGHSGIPTR</sequence>
<protein>
    <submittedName>
        <fullName evidence="2">Uncharacterized protein</fullName>
    </submittedName>
</protein>
<evidence type="ECO:0000256" key="1">
    <source>
        <dbReference type="SAM" id="MobiDB-lite"/>
    </source>
</evidence>
<feature type="region of interest" description="Disordered" evidence="1">
    <location>
        <begin position="1"/>
        <end position="21"/>
    </location>
</feature>
<dbReference type="AlphaFoldDB" id="A0A0L7KNT0"/>
<feature type="non-terminal residue" evidence="2">
    <location>
        <position position="186"/>
    </location>
</feature>